<feature type="signal peptide" evidence="5">
    <location>
        <begin position="1"/>
        <end position="20"/>
    </location>
</feature>
<dbReference type="Pfam" id="PF13174">
    <property type="entry name" value="TPR_6"/>
    <property type="match status" value="1"/>
</dbReference>
<dbReference type="Pfam" id="PF13432">
    <property type="entry name" value="TPR_16"/>
    <property type="match status" value="3"/>
</dbReference>
<feature type="chain" id="PRO_5046458535" description="Tetratricopeptide repeat protein" evidence="5">
    <location>
        <begin position="21"/>
        <end position="834"/>
    </location>
</feature>
<reference evidence="7" key="1">
    <citation type="journal article" date="2019" name="Int. J. Syst. Evol. Microbiol.">
        <title>The Global Catalogue of Microorganisms (GCM) 10K type strain sequencing project: providing services to taxonomists for standard genome sequencing and annotation.</title>
        <authorList>
            <consortium name="The Broad Institute Genomics Platform"/>
            <consortium name="The Broad Institute Genome Sequencing Center for Infectious Disease"/>
            <person name="Wu L."/>
            <person name="Ma J."/>
        </authorList>
    </citation>
    <scope>NUCLEOTIDE SEQUENCE [LARGE SCALE GENOMIC DNA]</scope>
    <source>
        <strain evidence="7">JCM 18053</strain>
    </source>
</reference>
<dbReference type="PANTHER" id="PTHR45586">
    <property type="entry name" value="TPR REPEAT-CONTAINING PROTEIN PA4667"/>
    <property type="match status" value="1"/>
</dbReference>
<feature type="repeat" description="TPR" evidence="3">
    <location>
        <begin position="563"/>
        <end position="596"/>
    </location>
</feature>
<evidence type="ECO:0000256" key="3">
    <source>
        <dbReference type="PROSITE-ProRule" id="PRU00339"/>
    </source>
</evidence>
<evidence type="ECO:0000256" key="2">
    <source>
        <dbReference type="ARBA" id="ARBA00022803"/>
    </source>
</evidence>
<accession>A0ABP9PPK1</accession>
<dbReference type="InterPro" id="IPR051012">
    <property type="entry name" value="CellSynth/LPSAsmb/PSIAsmb"/>
</dbReference>
<sequence length="834" mass="92304">MRCYDLPRLMIFLPLLGAVAAFGQGVPRAIPVEEDEVQKPIPRAIPVDPSTMPAQPGQPAAPAQPAQPPAPPKPKSPDQDLIDYANMIYDRGEFAIAAQSFGQYLQNYPSGAQVPLALFRIGECYMKQNQLKVAEAYYTEVVSRYPNSDGAPSAAYRLGAMRFNAKDFEESARQFAFAESKSPLPQVRLAAAYNRARAYQMLSDGKRQVAALQSVLAVTTENPYREAGLLMLGTLYLAEDKKAEALPLFQELLKLSKDNAVLSEASVKAAVLYAETGKPDEAVPLFEKALSYPETTPVNRSISLVGVVQALFAKGDYDGVIDNYNRNSGVLPEGETRPKMLLLVGNAYRMKKAYARAVEVYLMIEEGYPGSDQAFEAGYWKLYCFYLLDDKDLGDFATAFIQRHLQTRSQHEFLNLARLIRADFYFNKGEYAKAAESYVEVQIEKLPVKLQPGTLFNKGWALAEAARHQEAVGAFTQFLAEHPAHEFKPKALARRGLAYREAKDLPKAVGDFQRVVKEFTNSDAAEIAYLQLGLIAMEQRDPKAMVAAFEMLVKKYPRSQAAGQAWYGIGRGYFDQKDWDKAIPALQKAIETDKAANLDRASQMLMLASYAQQNMDALSTVIDDYRKANPNANIPPNVVSWLGLKLYDAKQYARSTKYLTLATTPETPENTDPRVWNYLGMANLETKEYEAAIKATDHFLAVTPESAVRARSLMTKGRALLGLGKIEDAEKVAQEGLGFAKDGKPQALLLILEGDVALAAGEKLEKAGDANAALEKYKAAAGKFMYPAQFFDDEEVTPEAMDKAARALDKAGQAAKADEFRKLLKERYPRYGVK</sequence>
<feature type="repeat" description="TPR" evidence="3">
    <location>
        <begin position="263"/>
        <end position="296"/>
    </location>
</feature>
<evidence type="ECO:0008006" key="8">
    <source>
        <dbReference type="Google" id="ProtNLM"/>
    </source>
</evidence>
<dbReference type="RefSeq" id="WP_345739025.1">
    <property type="nucleotide sequence ID" value="NZ_BAABIA010000017.1"/>
</dbReference>
<dbReference type="SMART" id="SM00028">
    <property type="entry name" value="TPR"/>
    <property type="match status" value="11"/>
</dbReference>
<comment type="caution">
    <text evidence="6">The sequence shown here is derived from an EMBL/GenBank/DDBJ whole genome shotgun (WGS) entry which is preliminary data.</text>
</comment>
<evidence type="ECO:0000256" key="4">
    <source>
        <dbReference type="SAM" id="MobiDB-lite"/>
    </source>
</evidence>
<feature type="repeat" description="TPR" evidence="3">
    <location>
        <begin position="673"/>
        <end position="706"/>
    </location>
</feature>
<dbReference type="Gene3D" id="1.25.40.10">
    <property type="entry name" value="Tetratricopeptide repeat domain"/>
    <property type="match status" value="5"/>
</dbReference>
<dbReference type="Proteomes" id="UP001499852">
    <property type="component" value="Unassembled WGS sequence"/>
</dbReference>
<evidence type="ECO:0000256" key="1">
    <source>
        <dbReference type="ARBA" id="ARBA00022737"/>
    </source>
</evidence>
<feature type="repeat" description="TPR" evidence="3">
    <location>
        <begin position="226"/>
        <end position="259"/>
    </location>
</feature>
<name>A0ABP9PPK1_9BACT</name>
<dbReference type="PROSITE" id="PS50005">
    <property type="entry name" value="TPR"/>
    <property type="match status" value="5"/>
</dbReference>
<keyword evidence="5" id="KW-0732">Signal</keyword>
<feature type="compositionally biased region" description="Pro residues" evidence="4">
    <location>
        <begin position="65"/>
        <end position="74"/>
    </location>
</feature>
<proteinExistence type="predicted"/>
<keyword evidence="7" id="KW-1185">Reference proteome</keyword>
<dbReference type="SUPFAM" id="SSF48452">
    <property type="entry name" value="TPR-like"/>
    <property type="match status" value="3"/>
</dbReference>
<protein>
    <recommendedName>
        <fullName evidence="8">Tetratricopeptide repeat protein</fullName>
    </recommendedName>
</protein>
<feature type="repeat" description="TPR" evidence="3">
    <location>
        <begin position="115"/>
        <end position="148"/>
    </location>
</feature>
<evidence type="ECO:0000256" key="5">
    <source>
        <dbReference type="SAM" id="SignalP"/>
    </source>
</evidence>
<keyword evidence="2 3" id="KW-0802">TPR repeat</keyword>
<feature type="compositionally biased region" description="Low complexity" evidence="4">
    <location>
        <begin position="53"/>
        <end position="64"/>
    </location>
</feature>
<dbReference type="EMBL" id="BAABIA010000017">
    <property type="protein sequence ID" value="GAA5150088.1"/>
    <property type="molecule type" value="Genomic_DNA"/>
</dbReference>
<dbReference type="InterPro" id="IPR011990">
    <property type="entry name" value="TPR-like_helical_dom_sf"/>
</dbReference>
<dbReference type="PANTHER" id="PTHR45586:SF1">
    <property type="entry name" value="LIPOPOLYSACCHARIDE ASSEMBLY PROTEIN B"/>
    <property type="match status" value="1"/>
</dbReference>
<organism evidence="6 7">
    <name type="scientific">Prosthecobacter algae</name>
    <dbReference type="NCBI Taxonomy" id="1144682"/>
    <lineage>
        <taxon>Bacteria</taxon>
        <taxon>Pseudomonadati</taxon>
        <taxon>Verrucomicrobiota</taxon>
        <taxon>Verrucomicrobiia</taxon>
        <taxon>Verrucomicrobiales</taxon>
        <taxon>Verrucomicrobiaceae</taxon>
        <taxon>Prosthecobacter</taxon>
    </lineage>
</organism>
<evidence type="ECO:0000313" key="6">
    <source>
        <dbReference type="EMBL" id="GAA5150088.1"/>
    </source>
</evidence>
<feature type="region of interest" description="Disordered" evidence="4">
    <location>
        <begin position="43"/>
        <end position="79"/>
    </location>
</feature>
<keyword evidence="1" id="KW-0677">Repeat</keyword>
<dbReference type="InterPro" id="IPR019734">
    <property type="entry name" value="TPR_rpt"/>
</dbReference>
<gene>
    <name evidence="6" type="ORF">GCM10023213_48610</name>
</gene>
<evidence type="ECO:0000313" key="7">
    <source>
        <dbReference type="Proteomes" id="UP001499852"/>
    </source>
</evidence>